<dbReference type="Proteomes" id="UP000289856">
    <property type="component" value="Chromosome"/>
</dbReference>
<evidence type="ECO:0008006" key="3">
    <source>
        <dbReference type="Google" id="ProtNLM"/>
    </source>
</evidence>
<dbReference type="AlphaFoldDB" id="A0A3T1D2Y9"/>
<reference evidence="1 2" key="1">
    <citation type="submission" date="2019-01" db="EMBL/GenBank/DDBJ databases">
        <title>Complete genome sequence of Cohnella hallensis HS21 isolated from Korean fir (Abies koreana) rhizospheric soil.</title>
        <authorList>
            <person name="Jiang L."/>
            <person name="Kang S.W."/>
            <person name="Kim S."/>
            <person name="Jung J."/>
            <person name="Kim C.Y."/>
            <person name="Kim D.H."/>
            <person name="Kim S.W."/>
            <person name="Lee J."/>
        </authorList>
    </citation>
    <scope>NUCLEOTIDE SEQUENCE [LARGE SCALE GENOMIC DNA]</scope>
    <source>
        <strain evidence="1 2">HS21</strain>
    </source>
</reference>
<protein>
    <recommendedName>
        <fullName evidence="3">Terminase</fullName>
    </recommendedName>
</protein>
<name>A0A3T1D2Y9_9BACL</name>
<dbReference type="EMBL" id="AP019400">
    <property type="protein sequence ID" value="BBI32476.1"/>
    <property type="molecule type" value="Genomic_DNA"/>
</dbReference>
<evidence type="ECO:0000313" key="1">
    <source>
        <dbReference type="EMBL" id="BBI32476.1"/>
    </source>
</evidence>
<keyword evidence="2" id="KW-1185">Reference proteome</keyword>
<sequence length="119" mass="13516">MSAINKEIDKDAIKRATIRDMKALRIYKKQYDRIIDIYAELVTQYNRLTDDFADSGYQVESETAQGGAKKSPIVATLETLRKDILAYSDRLCLNPKSLETVTAEKTETSKLAALVNKRR</sequence>
<organism evidence="1 2">
    <name type="scientific">Cohnella abietis</name>
    <dbReference type="NCBI Taxonomy" id="2507935"/>
    <lineage>
        <taxon>Bacteria</taxon>
        <taxon>Bacillati</taxon>
        <taxon>Bacillota</taxon>
        <taxon>Bacilli</taxon>
        <taxon>Bacillales</taxon>
        <taxon>Paenibacillaceae</taxon>
        <taxon>Cohnella</taxon>
    </lineage>
</organism>
<dbReference type="Pfam" id="PF05119">
    <property type="entry name" value="Terminase_4"/>
    <property type="match status" value="1"/>
</dbReference>
<dbReference type="InterPro" id="IPR006448">
    <property type="entry name" value="Phage_term_ssu_P27"/>
</dbReference>
<dbReference type="OrthoDB" id="2054820at2"/>
<accession>A0A3T1D2Y9</accession>
<gene>
    <name evidence="1" type="primary">pi229</name>
    <name evidence="1" type="ORF">KCTCHS21_18750</name>
</gene>
<dbReference type="KEGG" id="cohn:KCTCHS21_18750"/>
<proteinExistence type="predicted"/>
<dbReference type="RefSeq" id="WP_130607033.1">
    <property type="nucleotide sequence ID" value="NZ_AP019400.1"/>
</dbReference>
<evidence type="ECO:0000313" key="2">
    <source>
        <dbReference type="Proteomes" id="UP000289856"/>
    </source>
</evidence>